<evidence type="ECO:0000313" key="2">
    <source>
        <dbReference type="Proteomes" id="UP000280834"/>
    </source>
</evidence>
<dbReference type="AlphaFoldDB" id="A0A0R3QLI8"/>
<evidence type="ECO:0000313" key="3">
    <source>
        <dbReference type="WBParaSite" id="BTMF_0000855401-mRNA-1"/>
    </source>
</evidence>
<name>A0A0R3QLI8_9BILA</name>
<protein>
    <submittedName>
        <fullName evidence="3">MYND-type domain-containing protein</fullName>
    </submittedName>
</protein>
<dbReference type="WBParaSite" id="BTMF_0000855401-mRNA-1">
    <property type="protein sequence ID" value="BTMF_0000855401-mRNA-1"/>
    <property type="gene ID" value="BTMF_0000855401"/>
</dbReference>
<dbReference type="Proteomes" id="UP000280834">
    <property type="component" value="Unassembled WGS sequence"/>
</dbReference>
<reference evidence="1 2" key="2">
    <citation type="submission" date="2018-11" db="EMBL/GenBank/DDBJ databases">
        <authorList>
            <consortium name="Pathogen Informatics"/>
        </authorList>
    </citation>
    <scope>NUCLEOTIDE SEQUENCE [LARGE SCALE GENOMIC DNA]</scope>
</reference>
<reference evidence="3" key="1">
    <citation type="submission" date="2017-02" db="UniProtKB">
        <authorList>
            <consortium name="WormBaseParasite"/>
        </authorList>
    </citation>
    <scope>IDENTIFICATION</scope>
</reference>
<accession>A0A0R3QLI8</accession>
<dbReference type="EMBL" id="UZAG01015650">
    <property type="protein sequence ID" value="VDO22225.1"/>
    <property type="molecule type" value="Genomic_DNA"/>
</dbReference>
<sequence length="394" mass="46615">MIRLKVYLYHCIALRFNKVRVHACRTFRRVMSNIHHFVALFHLLIYNPILGDLGQLIMKGNVFWEVIRAVYNHCALIIGKTIPACQRCRKIEPPNCSIFIGLGCSEPTIIYDDRGECLRAKAWCGTKQMAVLGTIIDEYDLYFLDRLHQDWWSLSEAEGLRMVIYANCTEQEDWLTVAELQTYKSQNVTHFVHNHPSMLTFRLLFIFDIIRISQTCLPNTKRLYDQEFDVKPVLSINDLEDIVTELNVTNYLYQYYVQKRLKNEACHACPEFKSPNCTILKKGLKCVKPKIWYHHDSYCLHAEFACNRSFHALQGRIIDIMQLDDYADSSEDDTKHETYGVHQLHRLDERIQRFPIRGFKRLPRESLYCMTDKRWYYRSNHPPIIIRTDQIFCL</sequence>
<proteinExistence type="predicted"/>
<keyword evidence="2" id="KW-1185">Reference proteome</keyword>
<gene>
    <name evidence="1" type="ORF">BTMF_LOCUS6605</name>
</gene>
<evidence type="ECO:0000313" key="1">
    <source>
        <dbReference type="EMBL" id="VDO22225.1"/>
    </source>
</evidence>
<organism evidence="3">
    <name type="scientific">Brugia timori</name>
    <dbReference type="NCBI Taxonomy" id="42155"/>
    <lineage>
        <taxon>Eukaryota</taxon>
        <taxon>Metazoa</taxon>
        <taxon>Ecdysozoa</taxon>
        <taxon>Nematoda</taxon>
        <taxon>Chromadorea</taxon>
        <taxon>Rhabditida</taxon>
        <taxon>Spirurina</taxon>
        <taxon>Spiruromorpha</taxon>
        <taxon>Filarioidea</taxon>
        <taxon>Onchocercidae</taxon>
        <taxon>Brugia</taxon>
    </lineage>
</organism>